<keyword evidence="3" id="KW-1185">Reference proteome</keyword>
<reference evidence="2" key="1">
    <citation type="journal article" date="2010" name="Science">
        <title>Plasticity of animal genome architecture unmasked by rapid evolution of a pelagic tunicate.</title>
        <authorList>
            <person name="Denoeud F."/>
            <person name="Henriet S."/>
            <person name="Mungpakdee S."/>
            <person name="Aury J.M."/>
            <person name="Da Silva C."/>
            <person name="Brinkmann H."/>
            <person name="Mikhaleva J."/>
            <person name="Olsen L.C."/>
            <person name="Jubin C."/>
            <person name="Canestro C."/>
            <person name="Bouquet J.M."/>
            <person name="Danks G."/>
            <person name="Poulain J."/>
            <person name="Campsteijn C."/>
            <person name="Adamski M."/>
            <person name="Cross I."/>
            <person name="Yadetie F."/>
            <person name="Muffato M."/>
            <person name="Louis A."/>
            <person name="Butcher S."/>
            <person name="Tsagkogeorga G."/>
            <person name="Konrad A."/>
            <person name="Singh S."/>
            <person name="Jensen M.F."/>
            <person name="Cong E.H."/>
            <person name="Eikeseth-Otteraa H."/>
            <person name="Noel B."/>
            <person name="Anthouard V."/>
            <person name="Porcel B.M."/>
            <person name="Kachouri-Lafond R."/>
            <person name="Nishino A."/>
            <person name="Ugolini M."/>
            <person name="Chourrout P."/>
            <person name="Nishida H."/>
            <person name="Aasland R."/>
            <person name="Huzurbazar S."/>
            <person name="Westhof E."/>
            <person name="Delsuc F."/>
            <person name="Lehrach H."/>
            <person name="Reinhardt R."/>
            <person name="Weissenbach J."/>
            <person name="Roy S.W."/>
            <person name="Artiguenave F."/>
            <person name="Postlethwait J.H."/>
            <person name="Manak J.R."/>
            <person name="Thompson E.M."/>
            <person name="Jaillon O."/>
            <person name="Du Pasquier L."/>
            <person name="Boudinot P."/>
            <person name="Liberles D.A."/>
            <person name="Volff J.N."/>
            <person name="Philippe H."/>
            <person name="Lenhard B."/>
            <person name="Roest Crollius H."/>
            <person name="Wincker P."/>
            <person name="Chourrout D."/>
        </authorList>
    </citation>
    <scope>NUCLEOTIDE SEQUENCE [LARGE SCALE GENOMIC DNA]</scope>
</reference>
<sequence length="61" mass="7267">MLQMCLDDLNAKMEKKHGNSSTSTVRTIEGTQKVKKYRKRTESEKERRRQQKLQDQQNSKI</sequence>
<organism evidence="2">
    <name type="scientific">Oikopleura dioica</name>
    <name type="common">Tunicate</name>
    <dbReference type="NCBI Taxonomy" id="34765"/>
    <lineage>
        <taxon>Eukaryota</taxon>
        <taxon>Metazoa</taxon>
        <taxon>Chordata</taxon>
        <taxon>Tunicata</taxon>
        <taxon>Appendicularia</taxon>
        <taxon>Copelata</taxon>
        <taxon>Oikopleuridae</taxon>
        <taxon>Oikopleura</taxon>
    </lineage>
</organism>
<proteinExistence type="predicted"/>
<feature type="compositionally biased region" description="Polar residues" evidence="1">
    <location>
        <begin position="19"/>
        <end position="30"/>
    </location>
</feature>
<name>E4XF38_OIKDI</name>
<dbReference type="Proteomes" id="UP000001307">
    <property type="component" value="Unassembled WGS sequence"/>
</dbReference>
<dbReference type="EMBL" id="FN653044">
    <property type="protein sequence ID" value="CBY24223.1"/>
    <property type="molecule type" value="Genomic_DNA"/>
</dbReference>
<evidence type="ECO:0000313" key="3">
    <source>
        <dbReference type="Proteomes" id="UP000001307"/>
    </source>
</evidence>
<evidence type="ECO:0000313" key="2">
    <source>
        <dbReference type="EMBL" id="CBY24223.1"/>
    </source>
</evidence>
<dbReference type="InParanoid" id="E4XF38"/>
<gene>
    <name evidence="2" type="ORF">GSOID_T00009573001</name>
</gene>
<accession>E4XF38</accession>
<feature type="region of interest" description="Disordered" evidence="1">
    <location>
        <begin position="1"/>
        <end position="61"/>
    </location>
</feature>
<protein>
    <submittedName>
        <fullName evidence="2">Uncharacterized protein</fullName>
    </submittedName>
</protein>
<dbReference type="AlphaFoldDB" id="E4XF38"/>
<evidence type="ECO:0000256" key="1">
    <source>
        <dbReference type="SAM" id="MobiDB-lite"/>
    </source>
</evidence>
<dbReference type="OrthoDB" id="10542357at2759"/>